<feature type="compositionally biased region" description="Polar residues" evidence="8">
    <location>
        <begin position="749"/>
        <end position="775"/>
    </location>
</feature>
<feature type="compositionally biased region" description="Polar residues" evidence="8">
    <location>
        <begin position="715"/>
        <end position="741"/>
    </location>
</feature>
<dbReference type="PANTHER" id="PTHR11730">
    <property type="entry name" value="AMMONIUM TRANSPORTER"/>
    <property type="match status" value="1"/>
</dbReference>
<feature type="compositionally biased region" description="Polar residues" evidence="8">
    <location>
        <begin position="846"/>
        <end position="855"/>
    </location>
</feature>
<keyword evidence="7" id="KW-0924">Ammonia transport</keyword>
<comment type="subcellular location">
    <subcellularLocation>
        <location evidence="1">Membrane</location>
        <topology evidence="1">Multi-pass membrane protein</topology>
    </subcellularLocation>
</comment>
<accession>A0A078A4F8</accession>
<sequence length="891" mass="101446">MSTSIQTTRTVSVPEVESVYEFIDTITPAVISRGIDDYYQFMTIGFILLFQLGYFLFEFGSVRKKNSDTILIKTFIILIMTCFTTFSFGYAFAYGESYFIGVKYYFTSFSVNDNTEERNEIRWVLLFAASSMTTQLAMSGIQERTKMIVPWIYSIIITLAIFPIVIGWTLGKGFMYKLGLKDFSGCAAIHLVAGFCSLFGSMVVKPRLGRFVPLAIKKMQGNKEIYLQHIQKQFIQQRVNQVAKELVFNKDKSFEAYVEKSRKLIKRVDNDNFYTMNNEIVNFMGSILMWFSLCHIFSGFNLSVYSQRYEVEIAYLNCLVSGGFGGITALIVKSVLDQVYLSKARKSGTKFMAKSSYDYSTQFSNPLAQYDLFVMGRGLIAGSVMVSAPGIYYKTWIVVFLGAIGGAAYVGTSFVMQKFKLDDPFHVFQTHGVPAMLSLILIVLFHKDTGIFFTDPNAIVTQEKLQEIIQVFGANMLGVIIVIFWCAVFTFPYFIIIKKCCLRVTKVTELIGLDLTQLTLGKKEIRNYVQFVITEYFPENSGEYLLKKKRLLEMAKKGKLQAKKQLTKEELTKIKEMLDQQIREVFGSSDEQKFTPFVNEKTYQKEVSDYDMKQRQKGMTFQEPIKQDLQFEMHSPSRKQQTAKYQKANRLDSSEQDDMEVRLNPKDNSYKYVVDQDSHKPSFKEEKKKQQLQPKKVLDADDEDNVIYSFREKPSQPSMNQSKKQGTPIKSPSIINNQFKKQTGIHVADTSQSDSGSVTHEGELSNSSSENQSDQAADDSMVRHNVGLAQNENVINPKSNRKSTMRKSGVNKVGTVNNLGFGIGTVTIAAQNDQSKQMVSDLSQFQDSSFNSRPNMHSKKTTQDMRGQNFGFAHSRNNTNTTNQRSTNQKR</sequence>
<dbReference type="GO" id="GO:0005886">
    <property type="term" value="C:plasma membrane"/>
    <property type="evidence" value="ECO:0007669"/>
    <property type="project" value="TreeGrafter"/>
</dbReference>
<dbReference type="Pfam" id="PF00909">
    <property type="entry name" value="Ammonium_transp"/>
    <property type="match status" value="2"/>
</dbReference>
<feature type="compositionally biased region" description="Low complexity" evidence="8">
    <location>
        <begin position="875"/>
        <end position="891"/>
    </location>
</feature>
<feature type="domain" description="Ammonium transporter AmtB-like" evidence="10">
    <location>
        <begin position="371"/>
        <end position="517"/>
    </location>
</feature>
<proteinExistence type="inferred from homology"/>
<dbReference type="OrthoDB" id="534912at2759"/>
<dbReference type="Gene3D" id="1.10.3430.10">
    <property type="entry name" value="Ammonium transporter AmtB like domains"/>
    <property type="match status" value="1"/>
</dbReference>
<dbReference type="GO" id="GO:0008519">
    <property type="term" value="F:ammonium channel activity"/>
    <property type="evidence" value="ECO:0007669"/>
    <property type="project" value="InterPro"/>
</dbReference>
<feature type="transmembrane region" description="Helical" evidence="9">
    <location>
        <begin position="395"/>
        <end position="416"/>
    </location>
</feature>
<feature type="transmembrane region" description="Helical" evidence="9">
    <location>
        <begin position="38"/>
        <end position="57"/>
    </location>
</feature>
<dbReference type="EMBL" id="CCKQ01004487">
    <property type="protein sequence ID" value="CDW75649.1"/>
    <property type="molecule type" value="Genomic_DNA"/>
</dbReference>
<evidence type="ECO:0000313" key="11">
    <source>
        <dbReference type="EMBL" id="CDW75649.1"/>
    </source>
</evidence>
<dbReference type="InterPro" id="IPR018047">
    <property type="entry name" value="Ammonium_transpt_CS"/>
</dbReference>
<feature type="transmembrane region" description="Helical" evidence="9">
    <location>
        <begin position="472"/>
        <end position="496"/>
    </location>
</feature>
<evidence type="ECO:0000256" key="5">
    <source>
        <dbReference type="ARBA" id="ARBA00022989"/>
    </source>
</evidence>
<feature type="transmembrane region" description="Helical" evidence="9">
    <location>
        <begin position="428"/>
        <end position="445"/>
    </location>
</feature>
<keyword evidence="3" id="KW-0813">Transport</keyword>
<keyword evidence="6 9" id="KW-0472">Membrane</keyword>
<dbReference type="InterPro" id="IPR024041">
    <property type="entry name" value="NH4_transpt_AmtB-like_dom"/>
</dbReference>
<dbReference type="InParanoid" id="A0A078A4F8"/>
<evidence type="ECO:0000256" key="4">
    <source>
        <dbReference type="ARBA" id="ARBA00022692"/>
    </source>
</evidence>
<keyword evidence="5 9" id="KW-1133">Transmembrane helix</keyword>
<feature type="transmembrane region" description="Helical" evidence="9">
    <location>
        <begin position="280"/>
        <end position="302"/>
    </location>
</feature>
<evidence type="ECO:0000256" key="8">
    <source>
        <dbReference type="SAM" id="MobiDB-lite"/>
    </source>
</evidence>
<feature type="region of interest" description="Disordered" evidence="8">
    <location>
        <begin position="632"/>
        <end position="657"/>
    </location>
</feature>
<evidence type="ECO:0000256" key="7">
    <source>
        <dbReference type="ARBA" id="ARBA00023177"/>
    </source>
</evidence>
<comment type="similarity">
    <text evidence="2">Belongs to the ammonia transporter channel (TC 1.A.11.2) family.</text>
</comment>
<gene>
    <name evidence="11" type="primary">Contig5193.g5564</name>
    <name evidence="11" type="ORF">STYLEM_4641</name>
</gene>
<feature type="region of interest" description="Disordered" evidence="8">
    <location>
        <begin position="676"/>
        <end position="778"/>
    </location>
</feature>
<reference evidence="11 12" key="1">
    <citation type="submission" date="2014-06" db="EMBL/GenBank/DDBJ databases">
        <authorList>
            <person name="Swart Estienne"/>
        </authorList>
    </citation>
    <scope>NUCLEOTIDE SEQUENCE [LARGE SCALE GENOMIC DNA]</scope>
    <source>
        <strain evidence="11 12">130c</strain>
    </source>
</reference>
<feature type="domain" description="Ammonium transporter AmtB-like" evidence="10">
    <location>
        <begin position="43"/>
        <end position="212"/>
    </location>
</feature>
<feature type="transmembrane region" description="Helical" evidence="9">
    <location>
        <begin position="314"/>
        <end position="336"/>
    </location>
</feature>
<dbReference type="PROSITE" id="PS01219">
    <property type="entry name" value="AMMONIUM_TRANSP"/>
    <property type="match status" value="1"/>
</dbReference>
<organism evidence="11 12">
    <name type="scientific">Stylonychia lemnae</name>
    <name type="common">Ciliate</name>
    <dbReference type="NCBI Taxonomy" id="5949"/>
    <lineage>
        <taxon>Eukaryota</taxon>
        <taxon>Sar</taxon>
        <taxon>Alveolata</taxon>
        <taxon>Ciliophora</taxon>
        <taxon>Intramacronucleata</taxon>
        <taxon>Spirotrichea</taxon>
        <taxon>Stichotrichia</taxon>
        <taxon>Sporadotrichida</taxon>
        <taxon>Oxytrichidae</taxon>
        <taxon>Stylonychinae</taxon>
        <taxon>Stylonychia</taxon>
    </lineage>
</organism>
<evidence type="ECO:0000256" key="1">
    <source>
        <dbReference type="ARBA" id="ARBA00004141"/>
    </source>
</evidence>
<name>A0A078A4F8_STYLE</name>
<evidence type="ECO:0000256" key="9">
    <source>
        <dbReference type="SAM" id="Phobius"/>
    </source>
</evidence>
<protein>
    <submittedName>
        <fullName evidence="11">Ammonium transporter</fullName>
    </submittedName>
</protein>
<dbReference type="PANTHER" id="PTHR11730:SF6">
    <property type="entry name" value="AMMONIUM TRANSPORTER"/>
    <property type="match status" value="1"/>
</dbReference>
<feature type="transmembrane region" description="Helical" evidence="9">
    <location>
        <begin position="148"/>
        <end position="170"/>
    </location>
</feature>
<feature type="transmembrane region" description="Helical" evidence="9">
    <location>
        <begin position="182"/>
        <end position="204"/>
    </location>
</feature>
<evidence type="ECO:0000256" key="6">
    <source>
        <dbReference type="ARBA" id="ARBA00023136"/>
    </source>
</evidence>
<evidence type="ECO:0000259" key="10">
    <source>
        <dbReference type="Pfam" id="PF00909"/>
    </source>
</evidence>
<evidence type="ECO:0000313" key="12">
    <source>
        <dbReference type="Proteomes" id="UP000039865"/>
    </source>
</evidence>
<dbReference type="AlphaFoldDB" id="A0A078A4F8"/>
<dbReference type="InterPro" id="IPR029020">
    <property type="entry name" value="Ammonium/urea_transptr"/>
</dbReference>
<evidence type="ECO:0000256" key="3">
    <source>
        <dbReference type="ARBA" id="ARBA00022448"/>
    </source>
</evidence>
<dbReference type="Proteomes" id="UP000039865">
    <property type="component" value="Unassembled WGS sequence"/>
</dbReference>
<feature type="region of interest" description="Disordered" evidence="8">
    <location>
        <begin position="846"/>
        <end position="891"/>
    </location>
</feature>
<feature type="transmembrane region" description="Helical" evidence="9">
    <location>
        <begin position="69"/>
        <end position="93"/>
    </location>
</feature>
<keyword evidence="4 9" id="KW-0812">Transmembrane</keyword>
<dbReference type="SUPFAM" id="SSF111352">
    <property type="entry name" value="Ammonium transporter"/>
    <property type="match status" value="2"/>
</dbReference>
<evidence type="ECO:0000256" key="2">
    <source>
        <dbReference type="ARBA" id="ARBA00005887"/>
    </source>
</evidence>
<keyword evidence="12" id="KW-1185">Reference proteome</keyword>
<dbReference type="GO" id="GO:0097272">
    <property type="term" value="P:ammonium homeostasis"/>
    <property type="evidence" value="ECO:0007669"/>
    <property type="project" value="TreeGrafter"/>
</dbReference>
<feature type="compositionally biased region" description="Basic and acidic residues" evidence="8">
    <location>
        <begin position="676"/>
        <end position="689"/>
    </location>
</feature>